<comment type="caution">
    <text evidence="2">The sequence shown here is derived from an EMBL/GenBank/DDBJ whole genome shotgun (WGS) entry which is preliminary data.</text>
</comment>
<organism evidence="2 3">
    <name type="scientific">Synaphobranchus kaupii</name>
    <name type="common">Kaup's arrowtooth eel</name>
    <dbReference type="NCBI Taxonomy" id="118154"/>
    <lineage>
        <taxon>Eukaryota</taxon>
        <taxon>Metazoa</taxon>
        <taxon>Chordata</taxon>
        <taxon>Craniata</taxon>
        <taxon>Vertebrata</taxon>
        <taxon>Euteleostomi</taxon>
        <taxon>Actinopterygii</taxon>
        <taxon>Neopterygii</taxon>
        <taxon>Teleostei</taxon>
        <taxon>Anguilliformes</taxon>
        <taxon>Synaphobranchidae</taxon>
        <taxon>Synaphobranchus</taxon>
    </lineage>
</organism>
<protein>
    <submittedName>
        <fullName evidence="2">Uncharacterized protein</fullName>
    </submittedName>
</protein>
<dbReference type="EMBL" id="JAINUF010000007">
    <property type="protein sequence ID" value="KAJ8353902.1"/>
    <property type="molecule type" value="Genomic_DNA"/>
</dbReference>
<feature type="region of interest" description="Disordered" evidence="1">
    <location>
        <begin position="152"/>
        <end position="171"/>
    </location>
</feature>
<dbReference type="Proteomes" id="UP001152622">
    <property type="component" value="Chromosome 7"/>
</dbReference>
<gene>
    <name evidence="2" type="ORF">SKAU_G00214690</name>
</gene>
<feature type="region of interest" description="Disordered" evidence="1">
    <location>
        <begin position="1"/>
        <end position="51"/>
    </location>
</feature>
<sequence>MSNPINDVSLETRSKSSEGGPSRECSQLRSLEGNRCLPSGKTDGLLAGARRPPVRTGPLRAQPLNNVHHVHHTSVTLKAPADAGCLTVRTFIFSRLRARLHAPMAALDQLTWARGTTAPLAFRARIKQTSVWTEKVKGDCVTSRFQQTSTLSRGERNAHCGQQKGGEKTGA</sequence>
<evidence type="ECO:0000256" key="1">
    <source>
        <dbReference type="SAM" id="MobiDB-lite"/>
    </source>
</evidence>
<evidence type="ECO:0000313" key="2">
    <source>
        <dbReference type="EMBL" id="KAJ8353902.1"/>
    </source>
</evidence>
<keyword evidence="3" id="KW-1185">Reference proteome</keyword>
<proteinExistence type="predicted"/>
<accession>A0A9Q1F9V0</accession>
<name>A0A9Q1F9V0_SYNKA</name>
<dbReference type="AlphaFoldDB" id="A0A9Q1F9V0"/>
<reference evidence="2" key="1">
    <citation type="journal article" date="2023" name="Science">
        <title>Genome structures resolve the early diversification of teleost fishes.</title>
        <authorList>
            <person name="Parey E."/>
            <person name="Louis A."/>
            <person name="Montfort J."/>
            <person name="Bouchez O."/>
            <person name="Roques C."/>
            <person name="Iampietro C."/>
            <person name="Lluch J."/>
            <person name="Castinel A."/>
            <person name="Donnadieu C."/>
            <person name="Desvignes T."/>
            <person name="Floi Bucao C."/>
            <person name="Jouanno E."/>
            <person name="Wen M."/>
            <person name="Mejri S."/>
            <person name="Dirks R."/>
            <person name="Jansen H."/>
            <person name="Henkel C."/>
            <person name="Chen W.J."/>
            <person name="Zahm M."/>
            <person name="Cabau C."/>
            <person name="Klopp C."/>
            <person name="Thompson A.W."/>
            <person name="Robinson-Rechavi M."/>
            <person name="Braasch I."/>
            <person name="Lecointre G."/>
            <person name="Bobe J."/>
            <person name="Postlethwait J.H."/>
            <person name="Berthelot C."/>
            <person name="Roest Crollius H."/>
            <person name="Guiguen Y."/>
        </authorList>
    </citation>
    <scope>NUCLEOTIDE SEQUENCE</scope>
    <source>
        <strain evidence="2">WJC10195</strain>
    </source>
</reference>
<evidence type="ECO:0000313" key="3">
    <source>
        <dbReference type="Proteomes" id="UP001152622"/>
    </source>
</evidence>